<name>A0A167PW12_9HYPO</name>
<protein>
    <recommendedName>
        <fullName evidence="4">Dipeptidyl-peptidase V</fullName>
    </recommendedName>
</protein>
<dbReference type="PANTHER" id="PTHR42776:SF13">
    <property type="entry name" value="DIPEPTIDYL-PEPTIDASE 5"/>
    <property type="match status" value="1"/>
</dbReference>
<dbReference type="STRING" id="1081102.A0A167PW12"/>
<dbReference type="SUPFAM" id="SSF82171">
    <property type="entry name" value="DPP6 N-terminal domain-like"/>
    <property type="match status" value="1"/>
</dbReference>
<evidence type="ECO:0000313" key="7">
    <source>
        <dbReference type="EMBL" id="OAA57082.1"/>
    </source>
</evidence>
<evidence type="ECO:0000256" key="5">
    <source>
        <dbReference type="SAM" id="MobiDB-lite"/>
    </source>
</evidence>
<dbReference type="GO" id="GO:0004252">
    <property type="term" value="F:serine-type endopeptidase activity"/>
    <property type="evidence" value="ECO:0007669"/>
    <property type="project" value="TreeGrafter"/>
</dbReference>
<evidence type="ECO:0000259" key="6">
    <source>
        <dbReference type="Pfam" id="PF00326"/>
    </source>
</evidence>
<organism evidence="7 8">
    <name type="scientific">Niveomyces insectorum RCEF 264</name>
    <dbReference type="NCBI Taxonomy" id="1081102"/>
    <lineage>
        <taxon>Eukaryota</taxon>
        <taxon>Fungi</taxon>
        <taxon>Dikarya</taxon>
        <taxon>Ascomycota</taxon>
        <taxon>Pezizomycotina</taxon>
        <taxon>Sordariomycetes</taxon>
        <taxon>Hypocreomycetidae</taxon>
        <taxon>Hypocreales</taxon>
        <taxon>Cordycipitaceae</taxon>
        <taxon>Niveomyces</taxon>
    </lineage>
</organism>
<evidence type="ECO:0000256" key="4">
    <source>
        <dbReference type="ARBA" id="ARBA00032829"/>
    </source>
</evidence>
<dbReference type="EMBL" id="AZHD01000015">
    <property type="protein sequence ID" value="OAA57082.1"/>
    <property type="molecule type" value="Genomic_DNA"/>
</dbReference>
<sequence length="915" mass="96365">MVLRRKLTPETFLAAPRRSAAVPSPSGRLAYFTQTSHVFPTSCSAGPSATTTTKTTTTTELMLLDLGTGEHWPLTAATTPAAAAGGTAHVPKLGDVSWIPGTIHSRLARQPDELLWLRPATGPGAMPGATEIVVVTAPTAPDALPVVPYVAGVVPAPIHALQLKALPDGTVALAVAGLVSRDGTLYNEKTKTSVVAAAAASAFGEQEVGITDSGGAGTTAPSLQTPDSTARIYDTWHVREGDGYLRPQPYAIWYNNLVWRKCKVGPDDKGNEADGKAAAPAVAAATYHWALAGPLHNALQHADPLLEAPVGLCGFDGDADVSMHAGADADTDAVETATNAFDIGPPGIVFVAWLPTPTDPIRAACTDVYYVPLDSFADAPRHRPTRITISLSPQAPMFATASTPSPHGVCRNPRFSPDGTMLAFLRAPLAQPADARLHMGHLVAGAAFDVVSVVVAVPVGVPLGNNASSRAGDDGWPTPDSFTFAPSGQAVLFTAANCGRRSVLVLELRAGARPRCVSQLGSVAAYHLLRRQRGRPGEDNDGPFDHIDDALSSYALLVSGSSFVESRFYHIVDLDGADGLGFFEPRVVATASKDGARFGLSYAKQVSEIYFEGGGSGSHGDGDGEEDDHNNNSNNNRNYPAWVQAWVVKPSDFIDDGRRYPLAVLLHDGPVGAWWDAWHPQWNAALWAEQGYVVVLPNLAGSVGFGREHTARTYGSWAGVAFSDLVHCMAALKQMPFLDCSRAVVAGAGYGGYLVNWLHGSSLAKEFTAAVVHGGVFSTAHLALTADTAGNRALCPGLAVPWANLAGGSSNNTIATTATAGNRTSQRWDPACPERLAQWPTHAPPTLVVHGGCDTRYAVTEGLAAFRALQAQGVASRFLAFPDEGRAVRGAANALVYHRVVFEWVNRWARNAASE</sequence>
<dbReference type="OrthoDB" id="416344at2759"/>
<evidence type="ECO:0000256" key="3">
    <source>
        <dbReference type="ARBA" id="ARBA00022801"/>
    </source>
</evidence>
<evidence type="ECO:0000256" key="2">
    <source>
        <dbReference type="ARBA" id="ARBA00022729"/>
    </source>
</evidence>
<evidence type="ECO:0000313" key="8">
    <source>
        <dbReference type="Proteomes" id="UP000076874"/>
    </source>
</evidence>
<comment type="caution">
    <text evidence="7">The sequence shown here is derived from an EMBL/GenBank/DDBJ whole genome shotgun (WGS) entry which is preliminary data.</text>
</comment>
<dbReference type="Gene3D" id="3.40.50.1820">
    <property type="entry name" value="alpha/beta hydrolase"/>
    <property type="match status" value="1"/>
</dbReference>
<gene>
    <name evidence="7" type="ORF">SPI_07463</name>
</gene>
<accession>A0A167PW12</accession>
<keyword evidence="2" id="KW-0732">Signal</keyword>
<proteinExistence type="inferred from homology"/>
<reference evidence="7 8" key="1">
    <citation type="journal article" date="2016" name="Genome Biol. Evol.">
        <title>Divergent and convergent evolution of fungal pathogenicity.</title>
        <authorList>
            <person name="Shang Y."/>
            <person name="Xiao G."/>
            <person name="Zheng P."/>
            <person name="Cen K."/>
            <person name="Zhan S."/>
            <person name="Wang C."/>
        </authorList>
    </citation>
    <scope>NUCLEOTIDE SEQUENCE [LARGE SCALE GENOMIC DNA]</scope>
    <source>
        <strain evidence="7 8">RCEF 264</strain>
    </source>
</reference>
<dbReference type="Proteomes" id="UP000076874">
    <property type="component" value="Unassembled WGS sequence"/>
</dbReference>
<dbReference type="InterPro" id="IPR001375">
    <property type="entry name" value="Peptidase_S9_cat"/>
</dbReference>
<dbReference type="Pfam" id="PF00326">
    <property type="entry name" value="Peptidase_S9"/>
    <property type="match status" value="1"/>
</dbReference>
<feature type="domain" description="Peptidase S9 prolyl oligopeptidase catalytic" evidence="6">
    <location>
        <begin position="678"/>
        <end position="910"/>
    </location>
</feature>
<dbReference type="InterPro" id="IPR029058">
    <property type="entry name" value="AB_hydrolase_fold"/>
</dbReference>
<dbReference type="PANTHER" id="PTHR42776">
    <property type="entry name" value="SERINE PEPTIDASE S9 FAMILY MEMBER"/>
    <property type="match status" value="1"/>
</dbReference>
<dbReference type="AlphaFoldDB" id="A0A167PW12"/>
<dbReference type="GO" id="GO:0006508">
    <property type="term" value="P:proteolysis"/>
    <property type="evidence" value="ECO:0007669"/>
    <property type="project" value="InterPro"/>
</dbReference>
<keyword evidence="8" id="KW-1185">Reference proteome</keyword>
<feature type="region of interest" description="Disordered" evidence="5">
    <location>
        <begin position="614"/>
        <end position="635"/>
    </location>
</feature>
<evidence type="ECO:0000256" key="1">
    <source>
        <dbReference type="ARBA" id="ARBA00010040"/>
    </source>
</evidence>
<keyword evidence="3" id="KW-0378">Hydrolase</keyword>
<dbReference type="SUPFAM" id="SSF53474">
    <property type="entry name" value="alpha/beta-Hydrolases"/>
    <property type="match status" value="1"/>
</dbReference>
<comment type="similarity">
    <text evidence="1">Belongs to the peptidase S9C family.</text>
</comment>